<name>A0A9W6IQA3_9PROT</name>
<keyword evidence="1" id="KW-1133">Transmembrane helix</keyword>
<dbReference type="EMBL" id="BSFE01000010">
    <property type="protein sequence ID" value="GLK53375.1"/>
    <property type="molecule type" value="Genomic_DNA"/>
</dbReference>
<keyword evidence="3" id="KW-1185">Reference proteome</keyword>
<comment type="caution">
    <text evidence="2">The sequence shown here is derived from an EMBL/GenBank/DDBJ whole genome shotgun (WGS) entry which is preliminary data.</text>
</comment>
<organism evidence="2 3">
    <name type="scientific">Maricaulis virginensis</name>
    <dbReference type="NCBI Taxonomy" id="144022"/>
    <lineage>
        <taxon>Bacteria</taxon>
        <taxon>Pseudomonadati</taxon>
        <taxon>Pseudomonadota</taxon>
        <taxon>Alphaproteobacteria</taxon>
        <taxon>Maricaulales</taxon>
        <taxon>Maricaulaceae</taxon>
        <taxon>Maricaulis</taxon>
    </lineage>
</organism>
<accession>A0A9W6IQA3</accession>
<dbReference type="Proteomes" id="UP001143486">
    <property type="component" value="Unassembled WGS sequence"/>
</dbReference>
<protein>
    <submittedName>
        <fullName evidence="2">Uncharacterized protein</fullName>
    </submittedName>
</protein>
<keyword evidence="1" id="KW-0472">Membrane</keyword>
<gene>
    <name evidence="2" type="ORF">GCM10017621_28830</name>
</gene>
<sequence>MTMDDAFDARLKAAFADAAAPLERDSESEAFSRTVVERLSRPDRKRVLILGGAGSTGSAIAGTQLESVFGNMHVPTEGLLANAGFLMSPEVLAAAAMAVAVGLVAVVLPRRIAG</sequence>
<reference evidence="2" key="1">
    <citation type="journal article" date="2014" name="Int. J. Syst. Evol. Microbiol.">
        <title>Complete genome sequence of Corynebacterium casei LMG S-19264T (=DSM 44701T), isolated from a smear-ripened cheese.</title>
        <authorList>
            <consortium name="US DOE Joint Genome Institute (JGI-PGF)"/>
            <person name="Walter F."/>
            <person name="Albersmeier A."/>
            <person name="Kalinowski J."/>
            <person name="Ruckert C."/>
        </authorList>
    </citation>
    <scope>NUCLEOTIDE SEQUENCE</scope>
    <source>
        <strain evidence="2">VKM B-1513</strain>
    </source>
</reference>
<evidence type="ECO:0000256" key="1">
    <source>
        <dbReference type="SAM" id="Phobius"/>
    </source>
</evidence>
<dbReference type="AlphaFoldDB" id="A0A9W6IQA3"/>
<evidence type="ECO:0000313" key="2">
    <source>
        <dbReference type="EMBL" id="GLK53375.1"/>
    </source>
</evidence>
<feature type="transmembrane region" description="Helical" evidence="1">
    <location>
        <begin position="47"/>
        <end position="65"/>
    </location>
</feature>
<evidence type="ECO:0000313" key="3">
    <source>
        <dbReference type="Proteomes" id="UP001143486"/>
    </source>
</evidence>
<keyword evidence="1" id="KW-0812">Transmembrane</keyword>
<reference evidence="2" key="2">
    <citation type="submission" date="2023-01" db="EMBL/GenBank/DDBJ databases">
        <authorList>
            <person name="Sun Q."/>
            <person name="Evtushenko L."/>
        </authorList>
    </citation>
    <scope>NUCLEOTIDE SEQUENCE</scope>
    <source>
        <strain evidence="2">VKM B-1513</strain>
    </source>
</reference>
<feature type="transmembrane region" description="Helical" evidence="1">
    <location>
        <begin position="85"/>
        <end position="108"/>
    </location>
</feature>
<proteinExistence type="predicted"/>
<dbReference type="RefSeq" id="WP_271187727.1">
    <property type="nucleotide sequence ID" value="NZ_BSFE01000010.1"/>
</dbReference>